<reference evidence="1" key="1">
    <citation type="submission" date="2024-07" db="EMBL/GenBank/DDBJ databases">
        <title>A survey of Mimosa microsymbionts across Brazilian biomes reveals a high diversity of Paraburkholderia nodulating endemic species, but also that Cupriavidus is common as a symbiont of widespread species.</title>
        <authorList>
            <person name="Rouws L."/>
            <person name="Barauna A."/>
            <person name="Beukes C."/>
            <person name="Rouws J.R.C."/>
            <person name="De Faria S.M."/>
            <person name="Gross E."/>
            <person name="Bueno Dos Reis Junior F."/>
            <person name="Simon M.F."/>
            <person name="Maluk M."/>
            <person name="Odee D.W."/>
            <person name="Kenicer G."/>
            <person name="Young J.P.W."/>
            <person name="Reis V.M."/>
            <person name="Zilli J."/>
            <person name="James E.K."/>
        </authorList>
    </citation>
    <scope>NUCLEOTIDE SEQUENCE</scope>
    <source>
        <strain evidence="1">EG181B</strain>
    </source>
</reference>
<keyword evidence="2" id="KW-1185">Reference proteome</keyword>
<name>A0ACC6U9C6_9BURK</name>
<comment type="caution">
    <text evidence="1">The sequence shown here is derived from an EMBL/GenBank/DDBJ whole genome shotgun (WGS) entry which is preliminary data.</text>
</comment>
<sequence>MKPRRLTREQSKNQTRERLLSAARASFLKKGYVAASVEEIATAAGYTRGAFYSNFRGKTELLLELLARDQDEVQAELQSIFDASGTWEEMGSAVLACYRKLYRRHASFLLWMEAKLHAARDLRFCAHFDPLLNKKLEQITACIVTFAERTGAPLSLPAEVLALGLMGLCDGVQSCYATNPRYMTDELTEAVLAAFLAHAMINRAPD</sequence>
<evidence type="ECO:0000313" key="2">
    <source>
        <dbReference type="Proteomes" id="UP001558850"/>
    </source>
</evidence>
<protein>
    <submittedName>
        <fullName evidence="1">TetR/AcrR family transcriptional regulator</fullName>
    </submittedName>
</protein>
<gene>
    <name evidence="1" type="ORF">AB4Y32_30825</name>
</gene>
<dbReference type="EMBL" id="JBFRCH010000027">
    <property type="protein sequence ID" value="MEX3936131.1"/>
    <property type="molecule type" value="Genomic_DNA"/>
</dbReference>
<dbReference type="Proteomes" id="UP001558850">
    <property type="component" value="Unassembled WGS sequence"/>
</dbReference>
<evidence type="ECO:0000313" key="1">
    <source>
        <dbReference type="EMBL" id="MEX3936131.1"/>
    </source>
</evidence>
<accession>A0ACC6U9C6</accession>
<organism evidence="1 2">
    <name type="scientific">Paraburkholderia phymatum</name>
    <dbReference type="NCBI Taxonomy" id="148447"/>
    <lineage>
        <taxon>Bacteria</taxon>
        <taxon>Pseudomonadati</taxon>
        <taxon>Pseudomonadota</taxon>
        <taxon>Betaproteobacteria</taxon>
        <taxon>Burkholderiales</taxon>
        <taxon>Burkholderiaceae</taxon>
        <taxon>Paraburkholderia</taxon>
    </lineage>
</organism>
<proteinExistence type="predicted"/>